<reference evidence="2 3" key="1">
    <citation type="journal article" date="2019" name="Plant Biotechnol. J.">
        <title>The red bayberry genome and genetic basis of sex determination.</title>
        <authorList>
            <person name="Jia H.M."/>
            <person name="Jia H.J."/>
            <person name="Cai Q.L."/>
            <person name="Wang Y."/>
            <person name="Zhao H.B."/>
            <person name="Yang W.F."/>
            <person name="Wang G.Y."/>
            <person name="Li Y.H."/>
            <person name="Zhan D.L."/>
            <person name="Shen Y.T."/>
            <person name="Niu Q.F."/>
            <person name="Chang L."/>
            <person name="Qiu J."/>
            <person name="Zhao L."/>
            <person name="Xie H.B."/>
            <person name="Fu W.Y."/>
            <person name="Jin J."/>
            <person name="Li X.W."/>
            <person name="Jiao Y."/>
            <person name="Zhou C.C."/>
            <person name="Tu T."/>
            <person name="Chai C.Y."/>
            <person name="Gao J.L."/>
            <person name="Fan L.J."/>
            <person name="van de Weg E."/>
            <person name="Wang J.Y."/>
            <person name="Gao Z.S."/>
        </authorList>
    </citation>
    <scope>NUCLEOTIDE SEQUENCE [LARGE SCALE GENOMIC DNA]</scope>
    <source>
        <tissue evidence="2">Leaves</tissue>
    </source>
</reference>
<protein>
    <submittedName>
        <fullName evidence="2">Uncharacterized protein</fullName>
    </submittedName>
</protein>
<dbReference type="EMBL" id="RXIC02000415">
    <property type="protein sequence ID" value="KAB1199793.1"/>
    <property type="molecule type" value="Genomic_DNA"/>
</dbReference>
<evidence type="ECO:0000256" key="1">
    <source>
        <dbReference type="SAM" id="MobiDB-lite"/>
    </source>
</evidence>
<accession>A0A6A1UI05</accession>
<evidence type="ECO:0000313" key="3">
    <source>
        <dbReference type="Proteomes" id="UP000516437"/>
    </source>
</evidence>
<dbReference type="Proteomes" id="UP000516437">
    <property type="component" value="Unassembled WGS sequence"/>
</dbReference>
<dbReference type="AlphaFoldDB" id="A0A6A1UI05"/>
<feature type="compositionally biased region" description="Acidic residues" evidence="1">
    <location>
        <begin position="17"/>
        <end position="30"/>
    </location>
</feature>
<sequence>MKRKIEENIEESRDQDSFECDSDSTEEEVSGDNGSEMKRGWEFPSITSGQLHGSLTPFIVSPILSPSPSTPSLRPNASMSQGTLACHSSCASTSASKRGRGRTRGVGLEKSLRSRFGSRKLSVHILEEECGRVSSTAATLSTKIGMLDNFDLDYTHKEDMRTERMDAFQCQCDLEGKTYTEIDVYSEILGKKLRYVLGIGRAVKPPPSSSLTTQSSDLQHQLAKAWDESC</sequence>
<feature type="region of interest" description="Disordered" evidence="1">
    <location>
        <begin position="1"/>
        <end position="41"/>
    </location>
</feature>
<feature type="compositionally biased region" description="Basic and acidic residues" evidence="1">
    <location>
        <begin position="1"/>
        <end position="16"/>
    </location>
</feature>
<keyword evidence="3" id="KW-1185">Reference proteome</keyword>
<organism evidence="2 3">
    <name type="scientific">Morella rubra</name>
    <name type="common">Chinese bayberry</name>
    <dbReference type="NCBI Taxonomy" id="262757"/>
    <lineage>
        <taxon>Eukaryota</taxon>
        <taxon>Viridiplantae</taxon>
        <taxon>Streptophyta</taxon>
        <taxon>Embryophyta</taxon>
        <taxon>Tracheophyta</taxon>
        <taxon>Spermatophyta</taxon>
        <taxon>Magnoliopsida</taxon>
        <taxon>eudicotyledons</taxon>
        <taxon>Gunneridae</taxon>
        <taxon>Pentapetalae</taxon>
        <taxon>rosids</taxon>
        <taxon>fabids</taxon>
        <taxon>Fagales</taxon>
        <taxon>Myricaceae</taxon>
        <taxon>Morella</taxon>
    </lineage>
</organism>
<dbReference type="OrthoDB" id="1921870at2759"/>
<comment type="caution">
    <text evidence="2">The sequence shown here is derived from an EMBL/GenBank/DDBJ whole genome shotgun (WGS) entry which is preliminary data.</text>
</comment>
<name>A0A6A1UI05_9ROSI</name>
<evidence type="ECO:0000313" key="2">
    <source>
        <dbReference type="EMBL" id="KAB1199793.1"/>
    </source>
</evidence>
<proteinExistence type="predicted"/>
<gene>
    <name evidence="2" type="ORF">CJ030_MR0G013390</name>
</gene>